<dbReference type="InterPro" id="IPR011629">
    <property type="entry name" value="CobW-like_C"/>
</dbReference>
<accession>A0ABV7DX54</accession>
<evidence type="ECO:0000259" key="7">
    <source>
        <dbReference type="Pfam" id="PF02492"/>
    </source>
</evidence>
<comment type="caution">
    <text evidence="9">The sequence shown here is derived from an EMBL/GenBank/DDBJ whole genome shotgun (WGS) entry which is preliminary data.</text>
</comment>
<evidence type="ECO:0000256" key="3">
    <source>
        <dbReference type="ARBA" id="ARBA00023186"/>
    </source>
</evidence>
<keyword evidence="1" id="KW-0547">Nucleotide-binding</keyword>
<reference evidence="10" key="1">
    <citation type="journal article" date="2019" name="Int. J. Syst. Evol. Microbiol.">
        <title>The Global Catalogue of Microorganisms (GCM) 10K type strain sequencing project: providing services to taxonomists for standard genome sequencing and annotation.</title>
        <authorList>
            <consortium name="The Broad Institute Genomics Platform"/>
            <consortium name="The Broad Institute Genome Sequencing Center for Infectious Disease"/>
            <person name="Wu L."/>
            <person name="Ma J."/>
        </authorList>
    </citation>
    <scope>NUCLEOTIDE SEQUENCE [LARGE SCALE GENOMIC DNA]</scope>
    <source>
        <strain evidence="10">KCTC 62102</strain>
    </source>
</reference>
<organism evidence="9 10">
    <name type="scientific">Tabrizicola soli</name>
    <dbReference type="NCBI Taxonomy" id="2185115"/>
    <lineage>
        <taxon>Bacteria</taxon>
        <taxon>Pseudomonadati</taxon>
        <taxon>Pseudomonadota</taxon>
        <taxon>Alphaproteobacteria</taxon>
        <taxon>Rhodobacterales</taxon>
        <taxon>Paracoccaceae</taxon>
        <taxon>Tabrizicola</taxon>
    </lineage>
</organism>
<evidence type="ECO:0000256" key="1">
    <source>
        <dbReference type="ARBA" id="ARBA00022741"/>
    </source>
</evidence>
<sequence length="317" mass="33662">MADVRSDGRLPLTIVGGFLGAGKSSWLRHQLYTRRFGRVHVLVNEAAELPVDDLLLGRADRLEVLAGGCACCTGRAALIAALRRICDDATGAGAGAIDALVLETSGLADPAAIAGALQEDPVLVRRIVLARTIVLVDAGAAMEQLAGEHLARRQIEAADEIVVTKAAGTDLPQRSRLVATLRLLAPGAAVSWAEFGVEAPRETDPAAAPFDLPEPEAAAPILAHRLDAREAGGWWALSAWLSALLHARGDRIVRIKGVITTPAGRLLLQSVRHHVQPPEILPDAPQGAGDPDFIALIGRDIDEQRLLRSWDTFVRAL</sequence>
<dbReference type="SUPFAM" id="SSF90002">
    <property type="entry name" value="Hypothetical protein YjiA, C-terminal domain"/>
    <property type="match status" value="1"/>
</dbReference>
<dbReference type="Gene3D" id="3.40.50.300">
    <property type="entry name" value="P-loop containing nucleotide triphosphate hydrolases"/>
    <property type="match status" value="1"/>
</dbReference>
<feature type="domain" description="CobW C-terminal" evidence="8">
    <location>
        <begin position="234"/>
        <end position="312"/>
    </location>
</feature>
<evidence type="ECO:0000256" key="4">
    <source>
        <dbReference type="ARBA" id="ARBA00034320"/>
    </source>
</evidence>
<comment type="function">
    <text evidence="5">Zinc chaperone that directly transfers zinc cofactor to target proteins, thereby activating them. Zinc is transferred from the CXCC motif in the GTPase domain to the zinc binding site in target proteins in a process requiring GTP hydrolysis.</text>
</comment>
<dbReference type="Pfam" id="PF02492">
    <property type="entry name" value="cobW"/>
    <property type="match status" value="1"/>
</dbReference>
<protein>
    <submittedName>
        <fullName evidence="9">CobW family GTP-binding protein</fullName>
    </submittedName>
</protein>
<evidence type="ECO:0000259" key="8">
    <source>
        <dbReference type="Pfam" id="PF07683"/>
    </source>
</evidence>
<evidence type="ECO:0000313" key="10">
    <source>
        <dbReference type="Proteomes" id="UP001595445"/>
    </source>
</evidence>
<dbReference type="PANTHER" id="PTHR13748">
    <property type="entry name" value="COBW-RELATED"/>
    <property type="match status" value="1"/>
</dbReference>
<dbReference type="Pfam" id="PF07683">
    <property type="entry name" value="CobW_C"/>
    <property type="match status" value="1"/>
</dbReference>
<feature type="domain" description="CobW/HypB/UreG nucleotide-binding" evidence="7">
    <location>
        <begin position="11"/>
        <end position="167"/>
    </location>
</feature>
<evidence type="ECO:0000256" key="2">
    <source>
        <dbReference type="ARBA" id="ARBA00022801"/>
    </source>
</evidence>
<keyword evidence="10" id="KW-1185">Reference proteome</keyword>
<gene>
    <name evidence="9" type="ORF">ACFOD6_12855</name>
</gene>
<keyword evidence="3" id="KW-0143">Chaperone</keyword>
<dbReference type="PANTHER" id="PTHR13748:SF62">
    <property type="entry name" value="COBW DOMAIN-CONTAINING PROTEIN"/>
    <property type="match status" value="1"/>
</dbReference>
<evidence type="ECO:0000256" key="5">
    <source>
        <dbReference type="ARBA" id="ARBA00045658"/>
    </source>
</evidence>
<dbReference type="InterPro" id="IPR036627">
    <property type="entry name" value="CobW-likC_sf"/>
</dbReference>
<dbReference type="InterPro" id="IPR051316">
    <property type="entry name" value="Zinc-reg_GTPase_activator"/>
</dbReference>
<dbReference type="CDD" id="cd03112">
    <property type="entry name" value="CobW-like"/>
    <property type="match status" value="1"/>
</dbReference>
<dbReference type="SUPFAM" id="SSF52540">
    <property type="entry name" value="P-loop containing nucleoside triphosphate hydrolases"/>
    <property type="match status" value="1"/>
</dbReference>
<proteinExistence type="inferred from homology"/>
<comment type="catalytic activity">
    <reaction evidence="6">
        <text>GTP + H2O = GDP + phosphate + H(+)</text>
        <dbReference type="Rhea" id="RHEA:19669"/>
        <dbReference type="ChEBI" id="CHEBI:15377"/>
        <dbReference type="ChEBI" id="CHEBI:15378"/>
        <dbReference type="ChEBI" id="CHEBI:37565"/>
        <dbReference type="ChEBI" id="CHEBI:43474"/>
        <dbReference type="ChEBI" id="CHEBI:58189"/>
    </reaction>
    <physiologicalReaction direction="left-to-right" evidence="6">
        <dbReference type="Rhea" id="RHEA:19670"/>
    </physiologicalReaction>
</comment>
<comment type="similarity">
    <text evidence="4">Belongs to the SIMIBI class G3E GTPase family. ZNG1 subfamily.</text>
</comment>
<evidence type="ECO:0000256" key="6">
    <source>
        <dbReference type="ARBA" id="ARBA00049117"/>
    </source>
</evidence>
<dbReference type="EMBL" id="JBHRSM010000023">
    <property type="protein sequence ID" value="MFC3086935.1"/>
    <property type="molecule type" value="Genomic_DNA"/>
</dbReference>
<dbReference type="InterPro" id="IPR003495">
    <property type="entry name" value="CobW/HypB/UreG_nucleotide-bd"/>
</dbReference>
<keyword evidence="2" id="KW-0378">Hydrolase</keyword>
<name>A0ABV7DX54_9RHOB</name>
<dbReference type="Proteomes" id="UP001595445">
    <property type="component" value="Unassembled WGS sequence"/>
</dbReference>
<evidence type="ECO:0000313" key="9">
    <source>
        <dbReference type="EMBL" id="MFC3086935.1"/>
    </source>
</evidence>
<dbReference type="Gene3D" id="3.30.1220.10">
    <property type="entry name" value="CobW-like, C-terminal domain"/>
    <property type="match status" value="1"/>
</dbReference>
<dbReference type="InterPro" id="IPR027417">
    <property type="entry name" value="P-loop_NTPase"/>
</dbReference>
<dbReference type="RefSeq" id="WP_197642816.1">
    <property type="nucleotide sequence ID" value="NZ_JAEACP010000006.1"/>
</dbReference>